<dbReference type="InterPro" id="IPR058240">
    <property type="entry name" value="rSAM_sf"/>
</dbReference>
<organism evidence="6 7">
    <name type="scientific">Candidatus Fervidibacter sacchari</name>
    <dbReference type="NCBI Taxonomy" id="1448929"/>
    <lineage>
        <taxon>Bacteria</taxon>
        <taxon>Candidatus Fervidibacterota</taxon>
        <taxon>Candidatus Fervidibacter</taxon>
    </lineage>
</organism>
<dbReference type="Proteomes" id="UP001204798">
    <property type="component" value="Unassembled WGS sequence"/>
</dbReference>
<dbReference type="InterPro" id="IPR040085">
    <property type="entry name" value="MJ0674-like"/>
</dbReference>
<feature type="domain" description="Radical SAM core" evidence="5">
    <location>
        <begin position="95"/>
        <end position="228"/>
    </location>
</feature>
<keyword evidence="6" id="KW-0560">Oxidoreductase</keyword>
<keyword evidence="3" id="KW-0408">Iron</keyword>
<evidence type="ECO:0000256" key="1">
    <source>
        <dbReference type="ARBA" id="ARBA00022691"/>
    </source>
</evidence>
<comment type="caution">
    <text evidence="6">The sequence shown here is derived from an EMBL/GenBank/DDBJ whole genome shotgun (WGS) entry which is preliminary data.</text>
</comment>
<dbReference type="PIRSF" id="PIRSF004869">
    <property type="entry name" value="PflX_prd"/>
    <property type="match status" value="1"/>
</dbReference>
<proteinExistence type="predicted"/>
<evidence type="ECO:0000256" key="2">
    <source>
        <dbReference type="ARBA" id="ARBA00022723"/>
    </source>
</evidence>
<dbReference type="InterPro" id="IPR016431">
    <property type="entry name" value="Pyrv-formate_lyase-activ_prd"/>
</dbReference>
<dbReference type="SFLD" id="SFLDS00029">
    <property type="entry name" value="Radical_SAM"/>
    <property type="match status" value="1"/>
</dbReference>
<sequence>MVRTLPKFCEGFVVPRKDFEPVYLETYRSGRIWEKVERAKEMLKECCVCPRKCHANRWDGELGTCAVGRYAEISSYGPHLGEEDCLRGWRGSGTIFFSRCNLLCVFCQNFSISHTAVEREKVTPEKLASIMLYLQNIGCHNINFVTPSHVVPQIVEALPIAIEKGLRIPLVYNTSAYDSLEALELMDGLVDIYMPDFKFWDEEKSKRYLRVPDYPEVARQAIKEMHRQVGYLTFDENGLALRGVLIRHLVMPGCLDDTREILRWIATELGTDTYVNIMEQYYPAGLVNRDRYSEINRRITENEYQQALAFAREFGLWRLDYRWRRVTIWW</sequence>
<reference evidence="6 7" key="1">
    <citation type="submission" date="2022-08" db="EMBL/GenBank/DDBJ databases">
        <title>Bacterial and archaeal communities from various locations to study Microbial Dark Matter (Phase II).</title>
        <authorList>
            <person name="Stepanauskas R."/>
        </authorList>
    </citation>
    <scope>NUCLEOTIDE SEQUENCE [LARGE SCALE GENOMIC DNA]</scope>
    <source>
        <strain evidence="6 7">PD1</strain>
    </source>
</reference>
<dbReference type="PANTHER" id="PTHR43075">
    <property type="entry name" value="FORMATE LYASE ACTIVATING ENZYME, PUTATIVE (AFU_ORTHOLOGUE AFUA_2G15630)-RELATED"/>
    <property type="match status" value="1"/>
</dbReference>
<protein>
    <submittedName>
        <fullName evidence="6">Pyruvate formate lyase activating enzyme</fullName>
        <ecNumber evidence="6">1.97.1.4</ecNumber>
    </submittedName>
</protein>
<name>A0ABT2EVI9_9BACT</name>
<dbReference type="EMBL" id="JANUCP010000008">
    <property type="protein sequence ID" value="MCS3920935.1"/>
    <property type="molecule type" value="Genomic_DNA"/>
</dbReference>
<dbReference type="GO" id="GO:0043365">
    <property type="term" value="F:[formate-C-acetyltransferase]-activating enzyme activity"/>
    <property type="evidence" value="ECO:0007669"/>
    <property type="project" value="UniProtKB-EC"/>
</dbReference>
<evidence type="ECO:0000259" key="5">
    <source>
        <dbReference type="Pfam" id="PF04055"/>
    </source>
</evidence>
<dbReference type="SFLD" id="SFLDG01099">
    <property type="entry name" value="Uncharacterised_Radical_SAM_Su"/>
    <property type="match status" value="1"/>
</dbReference>
<keyword evidence="4" id="KW-0411">Iron-sulfur</keyword>
<dbReference type="Pfam" id="PF04055">
    <property type="entry name" value="Radical_SAM"/>
    <property type="match status" value="1"/>
</dbReference>
<evidence type="ECO:0000313" key="6">
    <source>
        <dbReference type="EMBL" id="MCS3920935.1"/>
    </source>
</evidence>
<accession>A0ABT2EVI9</accession>
<evidence type="ECO:0000313" key="7">
    <source>
        <dbReference type="Proteomes" id="UP001204798"/>
    </source>
</evidence>
<dbReference type="GO" id="GO:0016829">
    <property type="term" value="F:lyase activity"/>
    <property type="evidence" value="ECO:0007669"/>
    <property type="project" value="UniProtKB-KW"/>
</dbReference>
<keyword evidence="2" id="KW-0479">Metal-binding</keyword>
<dbReference type="Gene3D" id="3.20.20.70">
    <property type="entry name" value="Aldolase class I"/>
    <property type="match status" value="1"/>
</dbReference>
<dbReference type="RefSeq" id="WP_259101382.1">
    <property type="nucleotide sequence ID" value="NZ_CP130454.1"/>
</dbReference>
<dbReference type="SUPFAM" id="SSF102114">
    <property type="entry name" value="Radical SAM enzymes"/>
    <property type="match status" value="1"/>
</dbReference>
<gene>
    <name evidence="6" type="ORF">M2350_003376</name>
</gene>
<keyword evidence="6" id="KW-0456">Lyase</keyword>
<evidence type="ECO:0000256" key="3">
    <source>
        <dbReference type="ARBA" id="ARBA00023004"/>
    </source>
</evidence>
<keyword evidence="6" id="KW-0670">Pyruvate</keyword>
<dbReference type="EC" id="1.97.1.4" evidence="6"/>
<evidence type="ECO:0000256" key="4">
    <source>
        <dbReference type="ARBA" id="ARBA00023014"/>
    </source>
</evidence>
<keyword evidence="7" id="KW-1185">Reference proteome</keyword>
<dbReference type="InterPro" id="IPR013785">
    <property type="entry name" value="Aldolase_TIM"/>
</dbReference>
<keyword evidence="1" id="KW-0949">S-adenosyl-L-methionine</keyword>
<dbReference type="InterPro" id="IPR007197">
    <property type="entry name" value="rSAM"/>
</dbReference>
<dbReference type="PANTHER" id="PTHR43075:SF1">
    <property type="entry name" value="FORMATE LYASE ACTIVATING ENZYME, PUTATIVE (AFU_ORTHOLOGUE AFUA_2G15630)-RELATED"/>
    <property type="match status" value="1"/>
</dbReference>